<dbReference type="NCBIfam" id="NF033768">
    <property type="entry name" value="myxo_SS_tail"/>
    <property type="match status" value="1"/>
</dbReference>
<feature type="domain" description="Zinc finger/thioredoxin putative" evidence="3">
    <location>
        <begin position="1"/>
        <end position="35"/>
    </location>
</feature>
<feature type="region of interest" description="Disordered" evidence="1">
    <location>
        <begin position="378"/>
        <end position="475"/>
    </location>
</feature>
<reference evidence="5 6" key="1">
    <citation type="submission" date="2014-07" db="EMBL/GenBank/DDBJ databases">
        <title>Draft Genome Sequence of Gephyronic Acid Producer, Cystobacter violaceus Strain Cb vi76.</title>
        <authorList>
            <person name="Stevens D.C."/>
            <person name="Young J."/>
            <person name="Carmichael R."/>
            <person name="Tan J."/>
            <person name="Taylor R.E."/>
        </authorList>
    </citation>
    <scope>NUCLEOTIDE SEQUENCE [LARGE SCALE GENOMIC DNA]</scope>
    <source>
        <strain evidence="5 6">Cb vi76</strain>
    </source>
</reference>
<keyword evidence="2" id="KW-0812">Transmembrane</keyword>
<evidence type="ECO:0000256" key="2">
    <source>
        <dbReference type="SAM" id="Phobius"/>
    </source>
</evidence>
<evidence type="ECO:0000259" key="3">
    <source>
        <dbReference type="Pfam" id="PF13717"/>
    </source>
</evidence>
<feature type="compositionally biased region" description="Basic and acidic residues" evidence="1">
    <location>
        <begin position="443"/>
        <end position="457"/>
    </location>
</feature>
<evidence type="ECO:0000313" key="6">
    <source>
        <dbReference type="Proteomes" id="UP000028547"/>
    </source>
</evidence>
<dbReference type="InterPro" id="IPR025640">
    <property type="entry name" value="GYF_2"/>
</dbReference>
<dbReference type="Pfam" id="PF14237">
    <property type="entry name" value="GYF_2"/>
    <property type="match status" value="1"/>
</dbReference>
<feature type="compositionally biased region" description="Low complexity" evidence="1">
    <location>
        <begin position="407"/>
        <end position="421"/>
    </location>
</feature>
<dbReference type="NCBIfam" id="TIGR02098">
    <property type="entry name" value="MJ0042_CXXC"/>
    <property type="match status" value="1"/>
</dbReference>
<evidence type="ECO:0000313" key="5">
    <source>
        <dbReference type="EMBL" id="KFA93964.1"/>
    </source>
</evidence>
<proteinExistence type="predicted"/>
<comment type="caution">
    <text evidence="5">The sequence shown here is derived from an EMBL/GenBank/DDBJ whole genome shotgun (WGS) entry which is preliminary data.</text>
</comment>
<feature type="transmembrane region" description="Helical" evidence="2">
    <location>
        <begin position="319"/>
        <end position="340"/>
    </location>
</feature>
<feature type="compositionally biased region" description="Basic and acidic residues" evidence="1">
    <location>
        <begin position="396"/>
        <end position="406"/>
    </location>
</feature>
<dbReference type="RefSeq" id="WP_043390694.1">
    <property type="nucleotide sequence ID" value="NZ_JPMI01000031.1"/>
</dbReference>
<keyword evidence="2" id="KW-1133">Transmembrane helix</keyword>
<keyword evidence="2" id="KW-0472">Membrane</keyword>
<feature type="compositionally biased region" description="Pro residues" evidence="1">
    <location>
        <begin position="160"/>
        <end position="187"/>
    </location>
</feature>
<accession>A0A084SZS9</accession>
<dbReference type="Proteomes" id="UP000028547">
    <property type="component" value="Unassembled WGS sequence"/>
</dbReference>
<sequence length="565" mass="60531">MNFSCNKCQRRYSIADDKVRGKTVKVRCKNCQNVISVEGPPAETEESTRVVSLADVERLREQDRSLAEEESAAAVAQPAPAAANMSWEDEPTRTMPLRDASSPWFVMVKSKQEGPLDEGALSELVASGAVTARSYFWQQGMPDWKRGQDIPELAGFFAPAAPPPAPPPPPARAAPPPPVMAPEPDPFPVEQSATSWQPDPPAPSQTTWNAEPAPRRAASARQDSTPWEQDPDAAVAAGPDTGSVGSDMNGAPLGELFSDLDLPQSEQGDGGELGMDSLAGSSREDPLAALGKEPEQPRKPAENTQYFVKKAGMHRRNPAWKIALFVVLLVALPVGVLYALTEMQVVPLRVTRVDSKGQVVQQPVSVFSPEGIGELRDLMLGRTRPPPPAPPPAPKTEAKPEKKAEAKPAPTEEAAKPAETPQDPAAQPPEGEEQKAVAALYGEGEKKDVGPEVRENTEVAPTDSAAQSGPPPEALDRVVKQSQTAFKSCIDQALRKNPKLRDGKLLLTATVGSSGTVKKVSFDRDDINGSAMGNCIKARARRMVFPSFEGDDVEVEIPLVLSKSM</sequence>
<dbReference type="EMBL" id="JPMI01000031">
    <property type="protein sequence ID" value="KFA93964.1"/>
    <property type="molecule type" value="Genomic_DNA"/>
</dbReference>
<organism evidence="5 6">
    <name type="scientific">Archangium violaceum Cb vi76</name>
    <dbReference type="NCBI Taxonomy" id="1406225"/>
    <lineage>
        <taxon>Bacteria</taxon>
        <taxon>Pseudomonadati</taxon>
        <taxon>Myxococcota</taxon>
        <taxon>Myxococcia</taxon>
        <taxon>Myxococcales</taxon>
        <taxon>Cystobacterineae</taxon>
        <taxon>Archangiaceae</taxon>
        <taxon>Archangium</taxon>
    </lineage>
</organism>
<protein>
    <submittedName>
        <fullName evidence="5">Uncharacterized protein</fullName>
    </submittedName>
</protein>
<feature type="compositionally biased region" description="Pro residues" evidence="1">
    <location>
        <begin position="384"/>
        <end position="394"/>
    </location>
</feature>
<dbReference type="Pfam" id="PF13717">
    <property type="entry name" value="Zn_ribbon_4"/>
    <property type="match status" value="1"/>
</dbReference>
<feature type="region of interest" description="Disordered" evidence="1">
    <location>
        <begin position="61"/>
        <end position="96"/>
    </location>
</feature>
<dbReference type="AlphaFoldDB" id="A0A084SZS9"/>
<evidence type="ECO:0000259" key="4">
    <source>
        <dbReference type="Pfam" id="PF14237"/>
    </source>
</evidence>
<feature type="compositionally biased region" description="Low complexity" evidence="1">
    <location>
        <begin position="72"/>
        <end position="83"/>
    </location>
</feature>
<dbReference type="InterPro" id="IPR049806">
    <property type="entry name" value="MasK-like_C"/>
</dbReference>
<name>A0A084SZS9_9BACT</name>
<gene>
    <name evidence="5" type="ORF">Q664_05880</name>
</gene>
<feature type="region of interest" description="Disordered" evidence="1">
    <location>
        <begin position="155"/>
        <end position="282"/>
    </location>
</feature>
<evidence type="ECO:0000256" key="1">
    <source>
        <dbReference type="SAM" id="MobiDB-lite"/>
    </source>
</evidence>
<feature type="domain" description="GYF" evidence="4">
    <location>
        <begin position="104"/>
        <end position="153"/>
    </location>
</feature>
<feature type="compositionally biased region" description="Low complexity" evidence="1">
    <location>
        <begin position="210"/>
        <end position="221"/>
    </location>
</feature>
<dbReference type="InterPro" id="IPR011723">
    <property type="entry name" value="Znf/thioredoxin_put"/>
</dbReference>